<name>A0A9D4Q734_RHISA</name>
<dbReference type="VEuPathDB" id="VectorBase:RSAN_029022"/>
<evidence type="ECO:0000313" key="3">
    <source>
        <dbReference type="Proteomes" id="UP000821837"/>
    </source>
</evidence>
<dbReference type="EMBL" id="JABSTV010001248">
    <property type="protein sequence ID" value="KAH7969064.1"/>
    <property type="molecule type" value="Genomic_DNA"/>
</dbReference>
<dbReference type="InterPro" id="IPR036179">
    <property type="entry name" value="Ig-like_dom_sf"/>
</dbReference>
<proteinExistence type="predicted"/>
<organism evidence="2 3">
    <name type="scientific">Rhipicephalus sanguineus</name>
    <name type="common">Brown dog tick</name>
    <name type="synonym">Ixodes sanguineus</name>
    <dbReference type="NCBI Taxonomy" id="34632"/>
    <lineage>
        <taxon>Eukaryota</taxon>
        <taxon>Metazoa</taxon>
        <taxon>Ecdysozoa</taxon>
        <taxon>Arthropoda</taxon>
        <taxon>Chelicerata</taxon>
        <taxon>Arachnida</taxon>
        <taxon>Acari</taxon>
        <taxon>Parasitiformes</taxon>
        <taxon>Ixodida</taxon>
        <taxon>Ixodoidea</taxon>
        <taxon>Ixodidae</taxon>
        <taxon>Rhipicephalinae</taxon>
        <taxon>Rhipicephalus</taxon>
        <taxon>Rhipicephalus</taxon>
    </lineage>
</organism>
<comment type="caution">
    <text evidence="2">The sequence shown here is derived from an EMBL/GenBank/DDBJ whole genome shotgun (WGS) entry which is preliminary data.</text>
</comment>
<protein>
    <recommendedName>
        <fullName evidence="1">Ig-like domain-containing protein</fullName>
    </recommendedName>
</protein>
<dbReference type="Proteomes" id="UP000821837">
    <property type="component" value="Unassembled WGS sequence"/>
</dbReference>
<dbReference type="InterPro" id="IPR007110">
    <property type="entry name" value="Ig-like_dom"/>
</dbReference>
<reference evidence="2" key="2">
    <citation type="submission" date="2021-09" db="EMBL/GenBank/DDBJ databases">
        <authorList>
            <person name="Jia N."/>
            <person name="Wang J."/>
            <person name="Shi W."/>
            <person name="Du L."/>
            <person name="Sun Y."/>
            <person name="Zhan W."/>
            <person name="Jiang J."/>
            <person name="Wang Q."/>
            <person name="Zhang B."/>
            <person name="Ji P."/>
            <person name="Sakyi L.B."/>
            <person name="Cui X."/>
            <person name="Yuan T."/>
            <person name="Jiang B."/>
            <person name="Yang W."/>
            <person name="Lam T.T.-Y."/>
            <person name="Chang Q."/>
            <person name="Ding S."/>
            <person name="Wang X."/>
            <person name="Zhu J."/>
            <person name="Ruan X."/>
            <person name="Zhao L."/>
            <person name="Wei J."/>
            <person name="Que T."/>
            <person name="Du C."/>
            <person name="Cheng J."/>
            <person name="Dai P."/>
            <person name="Han X."/>
            <person name="Huang E."/>
            <person name="Gao Y."/>
            <person name="Liu J."/>
            <person name="Shao H."/>
            <person name="Ye R."/>
            <person name="Li L."/>
            <person name="Wei W."/>
            <person name="Wang X."/>
            <person name="Wang C."/>
            <person name="Huo Q."/>
            <person name="Li W."/>
            <person name="Guo W."/>
            <person name="Chen H."/>
            <person name="Chen S."/>
            <person name="Zhou L."/>
            <person name="Zhou L."/>
            <person name="Ni X."/>
            <person name="Tian J."/>
            <person name="Zhou Y."/>
            <person name="Sheng Y."/>
            <person name="Liu T."/>
            <person name="Pan Y."/>
            <person name="Xia L."/>
            <person name="Li J."/>
            <person name="Zhao F."/>
            <person name="Cao W."/>
        </authorList>
    </citation>
    <scope>NUCLEOTIDE SEQUENCE</scope>
    <source>
        <strain evidence="2">Rsan-2018</strain>
        <tissue evidence="2">Larvae</tissue>
    </source>
</reference>
<feature type="domain" description="Ig-like" evidence="1">
    <location>
        <begin position="39"/>
        <end position="140"/>
    </location>
</feature>
<gene>
    <name evidence="2" type="ORF">HPB52_014181</name>
</gene>
<dbReference type="PROSITE" id="PS50835">
    <property type="entry name" value="IG_LIKE"/>
    <property type="match status" value="1"/>
</dbReference>
<accession>A0A9D4Q734</accession>
<keyword evidence="3" id="KW-1185">Reference proteome</keyword>
<dbReference type="SUPFAM" id="SSF48726">
    <property type="entry name" value="Immunoglobulin"/>
    <property type="match status" value="1"/>
</dbReference>
<dbReference type="AlphaFoldDB" id="A0A9D4Q734"/>
<dbReference type="Gene3D" id="2.60.40.10">
    <property type="entry name" value="Immunoglobulins"/>
    <property type="match status" value="1"/>
</dbReference>
<dbReference type="InterPro" id="IPR013783">
    <property type="entry name" value="Ig-like_fold"/>
</dbReference>
<reference evidence="2" key="1">
    <citation type="journal article" date="2020" name="Cell">
        <title>Large-Scale Comparative Analyses of Tick Genomes Elucidate Their Genetic Diversity and Vector Capacities.</title>
        <authorList>
            <consortium name="Tick Genome and Microbiome Consortium (TIGMIC)"/>
            <person name="Jia N."/>
            <person name="Wang J."/>
            <person name="Shi W."/>
            <person name="Du L."/>
            <person name="Sun Y."/>
            <person name="Zhan W."/>
            <person name="Jiang J.F."/>
            <person name="Wang Q."/>
            <person name="Zhang B."/>
            <person name="Ji P."/>
            <person name="Bell-Sakyi L."/>
            <person name="Cui X.M."/>
            <person name="Yuan T.T."/>
            <person name="Jiang B.G."/>
            <person name="Yang W.F."/>
            <person name="Lam T.T."/>
            <person name="Chang Q.C."/>
            <person name="Ding S.J."/>
            <person name="Wang X.J."/>
            <person name="Zhu J.G."/>
            <person name="Ruan X.D."/>
            <person name="Zhao L."/>
            <person name="Wei J.T."/>
            <person name="Ye R.Z."/>
            <person name="Que T.C."/>
            <person name="Du C.H."/>
            <person name="Zhou Y.H."/>
            <person name="Cheng J.X."/>
            <person name="Dai P.F."/>
            <person name="Guo W.B."/>
            <person name="Han X.H."/>
            <person name="Huang E.J."/>
            <person name="Li L.F."/>
            <person name="Wei W."/>
            <person name="Gao Y.C."/>
            <person name="Liu J.Z."/>
            <person name="Shao H.Z."/>
            <person name="Wang X."/>
            <person name="Wang C.C."/>
            <person name="Yang T.C."/>
            <person name="Huo Q.B."/>
            <person name="Li W."/>
            <person name="Chen H.Y."/>
            <person name="Chen S.E."/>
            <person name="Zhou L.G."/>
            <person name="Ni X.B."/>
            <person name="Tian J.H."/>
            <person name="Sheng Y."/>
            <person name="Liu T."/>
            <person name="Pan Y.S."/>
            <person name="Xia L.Y."/>
            <person name="Li J."/>
            <person name="Zhao F."/>
            <person name="Cao W.C."/>
        </authorList>
    </citation>
    <scope>NUCLEOTIDE SEQUENCE</scope>
    <source>
        <strain evidence="2">Rsan-2018</strain>
    </source>
</reference>
<evidence type="ECO:0000259" key="1">
    <source>
        <dbReference type="PROSITE" id="PS50835"/>
    </source>
</evidence>
<sequence>MKRPFDRNPCIRGALGIEFQAAVCLLANLADVVKGSSGPRWLSEPPARLLFSNWTGATVRCSAEGDPRPDVWWVSAVDGLNASALSAATSRPQLLSVHEGTLTFLPFREHQFRSELHRGSFRCRARNARGTVLSTAVHVNAGKHELSSQVVSRYLKDMHTSKAFVS</sequence>
<evidence type="ECO:0000313" key="2">
    <source>
        <dbReference type="EMBL" id="KAH7969064.1"/>
    </source>
</evidence>